<dbReference type="InterPro" id="IPR001228">
    <property type="entry name" value="IspD"/>
</dbReference>
<comment type="pathway">
    <text evidence="2 7">Isoprenoid biosynthesis; isopentenyl diphosphate biosynthesis via DXP pathway; isopentenyl diphosphate from 1-deoxy-D-xylulose 5-phosphate: step 2/6.</text>
</comment>
<reference evidence="8 9" key="2">
    <citation type="submission" date="2019-05" db="EMBL/GenBank/DDBJ databases">
        <title>Genome evolution of the obligate endosymbiont Buchnera aphidicola.</title>
        <authorList>
            <person name="Moran N.A."/>
        </authorList>
    </citation>
    <scope>NUCLEOTIDE SEQUENCE [LARGE SCALE GENOMIC DNA]</scope>
    <source>
        <strain evidence="8 9">Lps</strain>
    </source>
</reference>
<comment type="function">
    <text evidence="7">Catalyzes the formation of 4-diphosphocytidyl-2-C-methyl-D-erythritol from CTP and 2-C-methyl-D-erythritol 4-phosphate (MEP).</text>
</comment>
<dbReference type="InterPro" id="IPR050088">
    <property type="entry name" value="IspD/TarI_cytidylyltransf_bact"/>
</dbReference>
<dbReference type="UniPathway" id="UPA00056">
    <property type="reaction ID" value="UER00093"/>
</dbReference>
<dbReference type="OrthoDB" id="9806837at2"/>
<sequence length="244" mass="27929">MILLNLLKSKIIAIVPAAGIGNRMQSSLPKQYIKIKNRTILEYTLKTLLLHPNIIRVIVSLNKKDNYFHKLPISSNIRITSVIGGKNRINSVLSGLKVKTSANWVIVHDAVRPCLSYEDLDKLISVIKINPIGAVLAKPVSDTIKYSDKTKQKFLYTISRKNLWHALTPQLFQINVLRYCLKKIIRDKINITDESSALEYYGHNPLLIIGNSRNIKITWPEDLLLAEFYLHNYSDYSIKKEIFS</sequence>
<dbReference type="EC" id="2.7.7.60" evidence="7"/>
<gene>
    <name evidence="7" type="primary">ispD</name>
    <name evidence="8" type="ORF">D9V70_02165</name>
</gene>
<evidence type="ECO:0000256" key="2">
    <source>
        <dbReference type="ARBA" id="ARBA00004787"/>
    </source>
</evidence>
<name>A0A4D6Y0S4_9GAMM</name>
<dbReference type="HAMAP" id="MF_00108">
    <property type="entry name" value="IspD"/>
    <property type="match status" value="1"/>
</dbReference>
<feature type="site" description="Positions MEP for the nucleophilic attack" evidence="7">
    <location>
        <position position="160"/>
    </location>
</feature>
<dbReference type="GO" id="GO:0019288">
    <property type="term" value="P:isopentenyl diphosphate biosynthetic process, methylerythritol 4-phosphate pathway"/>
    <property type="evidence" value="ECO:0007669"/>
    <property type="project" value="UniProtKB-UniRule"/>
</dbReference>
<keyword evidence="5 7" id="KW-0548">Nucleotidyltransferase</keyword>
<accession>A0A4D6Y0S4</accession>
<dbReference type="AlphaFoldDB" id="A0A4D6Y0S4"/>
<evidence type="ECO:0000256" key="4">
    <source>
        <dbReference type="ARBA" id="ARBA00022679"/>
    </source>
</evidence>
<evidence type="ECO:0000256" key="1">
    <source>
        <dbReference type="ARBA" id="ARBA00001282"/>
    </source>
</evidence>
<reference evidence="8 9" key="1">
    <citation type="submission" date="2018-12" db="EMBL/GenBank/DDBJ databases">
        <authorList>
            <person name="Chong R.A."/>
        </authorList>
    </citation>
    <scope>NUCLEOTIDE SEQUENCE [LARGE SCALE GENOMIC DNA]</scope>
    <source>
        <strain evidence="8 9">Lps</strain>
    </source>
</reference>
<comment type="similarity">
    <text evidence="3 7">Belongs to the IspD/TarI cytidylyltransferase family. IspD subfamily.</text>
</comment>
<dbReference type="Gene3D" id="3.90.550.10">
    <property type="entry name" value="Spore Coat Polysaccharide Biosynthesis Protein SpsA, Chain A"/>
    <property type="match status" value="1"/>
</dbReference>
<evidence type="ECO:0000256" key="7">
    <source>
        <dbReference type="HAMAP-Rule" id="MF_00108"/>
    </source>
</evidence>
<dbReference type="FunFam" id="3.90.550.10:FF:000003">
    <property type="entry name" value="2-C-methyl-D-erythritol 4-phosphate cytidylyltransferase"/>
    <property type="match status" value="1"/>
</dbReference>
<feature type="site" description="Transition state stabilizer" evidence="7">
    <location>
        <position position="23"/>
    </location>
</feature>
<evidence type="ECO:0000313" key="9">
    <source>
        <dbReference type="Proteomes" id="UP000298564"/>
    </source>
</evidence>
<dbReference type="Proteomes" id="UP000298564">
    <property type="component" value="Chromosome"/>
</dbReference>
<dbReference type="NCBIfam" id="TIGR00453">
    <property type="entry name" value="ispD"/>
    <property type="match status" value="1"/>
</dbReference>
<feature type="site" description="Positions MEP for the nucleophilic attack" evidence="7">
    <location>
        <position position="216"/>
    </location>
</feature>
<dbReference type="EMBL" id="CP034870">
    <property type="protein sequence ID" value="QCI22269.1"/>
    <property type="molecule type" value="Genomic_DNA"/>
</dbReference>
<dbReference type="PANTHER" id="PTHR32125">
    <property type="entry name" value="2-C-METHYL-D-ERYTHRITOL 4-PHOSPHATE CYTIDYLYLTRANSFERASE, CHLOROPLASTIC"/>
    <property type="match status" value="1"/>
</dbReference>
<dbReference type="CDD" id="cd02516">
    <property type="entry name" value="CDP-ME_synthetase"/>
    <property type="match status" value="1"/>
</dbReference>
<evidence type="ECO:0000313" key="8">
    <source>
        <dbReference type="EMBL" id="QCI22269.1"/>
    </source>
</evidence>
<keyword evidence="4 7" id="KW-0808">Transferase</keyword>
<dbReference type="PANTHER" id="PTHR32125:SF4">
    <property type="entry name" value="2-C-METHYL-D-ERYTHRITOL 4-PHOSPHATE CYTIDYLYLTRANSFERASE, CHLOROPLASTIC"/>
    <property type="match status" value="1"/>
</dbReference>
<organism evidence="8 9">
    <name type="scientific">Buchnera aphidicola</name>
    <name type="common">Lipaphis pseudobrassicae</name>
    <dbReference type="NCBI Taxonomy" id="1258543"/>
    <lineage>
        <taxon>Bacteria</taxon>
        <taxon>Pseudomonadati</taxon>
        <taxon>Pseudomonadota</taxon>
        <taxon>Gammaproteobacteria</taxon>
        <taxon>Enterobacterales</taxon>
        <taxon>Erwiniaceae</taxon>
        <taxon>Buchnera</taxon>
    </lineage>
</organism>
<proteinExistence type="inferred from homology"/>
<protein>
    <recommendedName>
        <fullName evidence="7">2-C-methyl-D-erythritol 4-phosphate cytidylyltransferase</fullName>
        <ecNumber evidence="7">2.7.7.60</ecNumber>
    </recommendedName>
    <alternativeName>
        <fullName evidence="7">4-diphosphocytidyl-2C-methyl-D-erythritol synthase</fullName>
    </alternativeName>
    <alternativeName>
        <fullName evidence="7">MEP cytidylyltransferase</fullName>
        <shortName evidence="7">MCT</shortName>
    </alternativeName>
</protein>
<dbReference type="PROSITE" id="PS01295">
    <property type="entry name" value="ISPD"/>
    <property type="match status" value="1"/>
</dbReference>
<evidence type="ECO:0000256" key="5">
    <source>
        <dbReference type="ARBA" id="ARBA00022695"/>
    </source>
</evidence>
<comment type="subunit">
    <text evidence="7">Homodimer.</text>
</comment>
<dbReference type="SUPFAM" id="SSF53448">
    <property type="entry name" value="Nucleotide-diphospho-sugar transferases"/>
    <property type="match status" value="1"/>
</dbReference>
<dbReference type="GO" id="GO:0050518">
    <property type="term" value="F:2-C-methyl-D-erythritol 4-phosphate cytidylyltransferase activity"/>
    <property type="evidence" value="ECO:0007669"/>
    <property type="project" value="UniProtKB-UniRule"/>
</dbReference>
<dbReference type="InterPro" id="IPR018294">
    <property type="entry name" value="ISPD_synthase_CS"/>
</dbReference>
<dbReference type="RefSeq" id="WP_158356110.1">
    <property type="nucleotide sequence ID" value="NZ_CP034870.1"/>
</dbReference>
<evidence type="ECO:0000256" key="6">
    <source>
        <dbReference type="ARBA" id="ARBA00023229"/>
    </source>
</evidence>
<comment type="catalytic activity">
    <reaction evidence="1 7">
        <text>2-C-methyl-D-erythritol 4-phosphate + CTP + H(+) = 4-CDP-2-C-methyl-D-erythritol + diphosphate</text>
        <dbReference type="Rhea" id="RHEA:13429"/>
        <dbReference type="ChEBI" id="CHEBI:15378"/>
        <dbReference type="ChEBI" id="CHEBI:33019"/>
        <dbReference type="ChEBI" id="CHEBI:37563"/>
        <dbReference type="ChEBI" id="CHEBI:57823"/>
        <dbReference type="ChEBI" id="CHEBI:58262"/>
        <dbReference type="EC" id="2.7.7.60"/>
    </reaction>
</comment>
<feature type="site" description="Transition state stabilizer" evidence="7">
    <location>
        <position position="30"/>
    </location>
</feature>
<evidence type="ECO:0000256" key="3">
    <source>
        <dbReference type="ARBA" id="ARBA00009789"/>
    </source>
</evidence>
<dbReference type="InterPro" id="IPR029044">
    <property type="entry name" value="Nucleotide-diphossugar_trans"/>
</dbReference>
<dbReference type="InterPro" id="IPR034683">
    <property type="entry name" value="IspD/TarI"/>
</dbReference>
<keyword evidence="6 7" id="KW-0414">Isoprene biosynthesis</keyword>
<dbReference type="Pfam" id="PF01128">
    <property type="entry name" value="IspD"/>
    <property type="match status" value="1"/>
</dbReference>